<name>A0A1L5BRZ5_SPHIB</name>
<evidence type="ECO:0008006" key="5">
    <source>
        <dbReference type="Google" id="ProtNLM"/>
    </source>
</evidence>
<gene>
    <name evidence="3" type="ORF">SIDU_14170</name>
</gene>
<proteinExistence type="predicted"/>
<dbReference type="InterPro" id="IPR036895">
    <property type="entry name" value="Uracil-DNA_glycosylase-like_sf"/>
</dbReference>
<keyword evidence="2" id="KW-0472">Membrane</keyword>
<evidence type="ECO:0000313" key="3">
    <source>
        <dbReference type="EMBL" id="APL95567.1"/>
    </source>
</evidence>
<dbReference type="Gene3D" id="3.40.470.10">
    <property type="entry name" value="Uracil-DNA glycosylase-like domain"/>
    <property type="match status" value="1"/>
</dbReference>
<feature type="region of interest" description="Disordered" evidence="1">
    <location>
        <begin position="56"/>
        <end position="87"/>
    </location>
</feature>
<evidence type="ECO:0000256" key="2">
    <source>
        <dbReference type="SAM" id="Phobius"/>
    </source>
</evidence>
<feature type="transmembrane region" description="Helical" evidence="2">
    <location>
        <begin position="7"/>
        <end position="24"/>
    </location>
</feature>
<dbReference type="KEGG" id="sinb:SIDU_14170"/>
<feature type="transmembrane region" description="Helical" evidence="2">
    <location>
        <begin position="30"/>
        <end position="48"/>
    </location>
</feature>
<accession>A0A1L5BRZ5</accession>
<evidence type="ECO:0000313" key="4">
    <source>
        <dbReference type="Proteomes" id="UP000004550"/>
    </source>
</evidence>
<keyword evidence="2" id="KW-0812">Transmembrane</keyword>
<dbReference type="Proteomes" id="UP000004550">
    <property type="component" value="Chromosome"/>
</dbReference>
<dbReference type="AlphaFoldDB" id="A0A1L5BRZ5"/>
<protein>
    <recommendedName>
        <fullName evidence="5">Uracil-DNA glycosylase-like domain-containing protein</fullName>
    </recommendedName>
</protein>
<organism evidence="3 4">
    <name type="scientific">Sphingobium indicum (strain DSM 16412 / CCM 7286 / MTCC 6364 / B90A)</name>
    <dbReference type="NCBI Taxonomy" id="861109"/>
    <lineage>
        <taxon>Bacteria</taxon>
        <taxon>Pseudomonadati</taxon>
        <taxon>Pseudomonadota</taxon>
        <taxon>Alphaproteobacteria</taxon>
        <taxon>Sphingomonadales</taxon>
        <taxon>Sphingomonadaceae</taxon>
        <taxon>Sphingobium</taxon>
    </lineage>
</organism>
<dbReference type="RefSeq" id="WP_007686746.1">
    <property type="nucleotide sequence ID" value="NZ_CP013070.1"/>
</dbReference>
<dbReference type="SUPFAM" id="SSF52141">
    <property type="entry name" value="Uracil-DNA glycosylase-like"/>
    <property type="match status" value="1"/>
</dbReference>
<reference evidence="3 4" key="1">
    <citation type="journal article" date="2012" name="J. Bacteriol.">
        <title>Genome sequence of Sphingobium indicum B90A, a hexachlorocyclohexane-degrading bacterium.</title>
        <authorList>
            <person name="Anand S."/>
            <person name="Sangwan N."/>
            <person name="Lata P."/>
            <person name="Kaur J."/>
            <person name="Dua A."/>
            <person name="Singh A.K."/>
            <person name="Verma M."/>
            <person name="Kaur J."/>
            <person name="Khurana J.P."/>
            <person name="Khurana P."/>
            <person name="Mathur S."/>
            <person name="Lal R."/>
        </authorList>
    </citation>
    <scope>NUCLEOTIDE SEQUENCE [LARGE SCALE GENOMIC DNA]</scope>
    <source>
        <strain evidence="4">DSM 16412 / CCM 7286 / MTCC 6364 / B90A</strain>
    </source>
</reference>
<evidence type="ECO:0000256" key="1">
    <source>
        <dbReference type="SAM" id="MobiDB-lite"/>
    </source>
</evidence>
<keyword evidence="2" id="KW-1133">Transmembrane helix</keyword>
<dbReference type="EMBL" id="CP013070">
    <property type="protein sequence ID" value="APL95567.1"/>
    <property type="molecule type" value="Genomic_DNA"/>
</dbReference>
<sequence length="312" mass="34961">MRSITAYFRLGGFLAVIMFVTRIFEDGGWPLFLFIAFVVLIIIGLVLSRTKPSKVPTSIHTPTAREKRAVTTPKPIPNHPVHRVNSAPTRPVSIDQALASLPPWLIERSGSLFYTGREAFAGRRQLYLLGLNPGGDPDLQRQDTIGKALTDFRDRPRPWSAYLDDSWQGAAPGTWGMQPRVLHMLKELGCDPRLTPASNVVFVRSRDEAALRTEKARLLQLCWPVHQAVIDHLGVEVVVCFGATAGKWVREQIRANRPIGEFREQNARGWKSEAHQAINGRAVITVTHPGRADWRNPAADPTPLVRQILDRR</sequence>